<keyword evidence="2" id="KW-1185">Reference proteome</keyword>
<dbReference type="SUPFAM" id="SSF55144">
    <property type="entry name" value="LigT-like"/>
    <property type="match status" value="1"/>
</dbReference>
<name>A0ABP6XMK4_9PSEU</name>
<accession>A0ABP6XMK4</accession>
<dbReference type="Pfam" id="PF13563">
    <property type="entry name" value="2_5_RNA_ligase2"/>
    <property type="match status" value="1"/>
</dbReference>
<dbReference type="EMBL" id="BAAAZN010000015">
    <property type="protein sequence ID" value="GAA3568754.1"/>
    <property type="molecule type" value="Genomic_DNA"/>
</dbReference>
<reference evidence="2" key="1">
    <citation type="journal article" date="2019" name="Int. J. Syst. Evol. Microbiol.">
        <title>The Global Catalogue of Microorganisms (GCM) 10K type strain sequencing project: providing services to taxonomists for standard genome sequencing and annotation.</title>
        <authorList>
            <consortium name="The Broad Institute Genomics Platform"/>
            <consortium name="The Broad Institute Genome Sequencing Center for Infectious Disease"/>
            <person name="Wu L."/>
            <person name="Ma J."/>
        </authorList>
    </citation>
    <scope>NUCLEOTIDE SEQUENCE [LARGE SCALE GENOMIC DNA]</scope>
    <source>
        <strain evidence="2">JCM 16898</strain>
    </source>
</reference>
<proteinExistence type="predicted"/>
<dbReference type="Gene3D" id="3.90.1140.10">
    <property type="entry name" value="Cyclic phosphodiesterase"/>
    <property type="match status" value="1"/>
</dbReference>
<gene>
    <name evidence="1" type="primary">thpR</name>
    <name evidence="1" type="ORF">GCM10022222_61020</name>
</gene>
<dbReference type="Proteomes" id="UP001500689">
    <property type="component" value="Unassembled WGS sequence"/>
</dbReference>
<sequence length="132" mass="14111">MTLAFYGEADPAERAAFLGAALDGCAPIDLRLGGSGTFPGVLWLAAEGEGLAELARVAGAGDERPYRAHLTLARHPRDRPGPARPWAERLAGFRSRVWSAREVVLMSGGGQPYRTVGRFGLHRACGPPPYGW</sequence>
<organism evidence="1 2">
    <name type="scientific">Amycolatopsis ultiminotia</name>
    <dbReference type="NCBI Taxonomy" id="543629"/>
    <lineage>
        <taxon>Bacteria</taxon>
        <taxon>Bacillati</taxon>
        <taxon>Actinomycetota</taxon>
        <taxon>Actinomycetes</taxon>
        <taxon>Pseudonocardiales</taxon>
        <taxon>Pseudonocardiaceae</taxon>
        <taxon>Amycolatopsis</taxon>
    </lineage>
</organism>
<dbReference type="InterPro" id="IPR009097">
    <property type="entry name" value="Cyclic_Pdiesterase"/>
</dbReference>
<evidence type="ECO:0000313" key="1">
    <source>
        <dbReference type="EMBL" id="GAA3568754.1"/>
    </source>
</evidence>
<protein>
    <submittedName>
        <fullName evidence="1">RNA 2',3'-cyclic phosphodiesterase</fullName>
    </submittedName>
</protein>
<evidence type="ECO:0000313" key="2">
    <source>
        <dbReference type="Proteomes" id="UP001500689"/>
    </source>
</evidence>
<comment type="caution">
    <text evidence="1">The sequence shown here is derived from an EMBL/GenBank/DDBJ whole genome shotgun (WGS) entry which is preliminary data.</text>
</comment>